<name>A0A2S2QY66_9HEMI</name>
<organism evidence="1">
    <name type="scientific">Sipha flava</name>
    <name type="common">yellow sugarcane aphid</name>
    <dbReference type="NCBI Taxonomy" id="143950"/>
    <lineage>
        <taxon>Eukaryota</taxon>
        <taxon>Metazoa</taxon>
        <taxon>Ecdysozoa</taxon>
        <taxon>Arthropoda</taxon>
        <taxon>Hexapoda</taxon>
        <taxon>Insecta</taxon>
        <taxon>Pterygota</taxon>
        <taxon>Neoptera</taxon>
        <taxon>Paraneoptera</taxon>
        <taxon>Hemiptera</taxon>
        <taxon>Sternorrhyncha</taxon>
        <taxon>Aphidomorpha</taxon>
        <taxon>Aphidoidea</taxon>
        <taxon>Aphididae</taxon>
        <taxon>Sipha</taxon>
    </lineage>
</organism>
<dbReference type="AlphaFoldDB" id="A0A2S2QY66"/>
<reference evidence="1" key="1">
    <citation type="submission" date="2018-04" db="EMBL/GenBank/DDBJ databases">
        <title>Transcriptome assembly of Sipha flava.</title>
        <authorList>
            <person name="Scully E.D."/>
            <person name="Geib S.M."/>
            <person name="Palmer N.A."/>
            <person name="Koch K."/>
            <person name="Bradshaw J."/>
            <person name="Heng-Moss T."/>
            <person name="Sarath G."/>
        </authorList>
    </citation>
    <scope>NUCLEOTIDE SEQUENCE</scope>
</reference>
<accession>A0A2S2QY66</accession>
<protein>
    <submittedName>
        <fullName evidence="1">Uncharacterized protein</fullName>
    </submittedName>
</protein>
<dbReference type="EMBL" id="GGMS01013462">
    <property type="protein sequence ID" value="MBY82665.1"/>
    <property type="molecule type" value="Transcribed_RNA"/>
</dbReference>
<sequence>MRCRRHYDDDTCVTKLFVRHGSPSNRHAEAWSENGHVLRQRLPLRVQVVFARENSRSSRAIKRRTITTEVYPYYIYVYINKLYITAGARRAGRFPNRRYSGND</sequence>
<gene>
    <name evidence="1" type="ORF">g.74829</name>
</gene>
<proteinExistence type="predicted"/>
<evidence type="ECO:0000313" key="1">
    <source>
        <dbReference type="EMBL" id="MBY82665.1"/>
    </source>
</evidence>